<accession>A0ABR9XHG9</accession>
<evidence type="ECO:0000313" key="1">
    <source>
        <dbReference type="EMBL" id="MBE9666827.1"/>
    </source>
</evidence>
<sequence>MITIGSIGTGLYKQLFIWILISKAGFEIKSVLQSWQRIGSDNTRSSGSHTVMFFLDAKIELLHNGLKQ</sequence>
<protein>
    <submittedName>
        <fullName evidence="1">Uncharacterized protein</fullName>
    </submittedName>
</protein>
<dbReference type="EMBL" id="JADFFM010000001">
    <property type="protein sequence ID" value="MBE9666827.1"/>
    <property type="molecule type" value="Genomic_DNA"/>
</dbReference>
<organism evidence="1 2">
    <name type="scientific">Mucilaginibacter boryungensis</name>
    <dbReference type="NCBI Taxonomy" id="768480"/>
    <lineage>
        <taxon>Bacteria</taxon>
        <taxon>Pseudomonadati</taxon>
        <taxon>Bacteroidota</taxon>
        <taxon>Sphingobacteriia</taxon>
        <taxon>Sphingobacteriales</taxon>
        <taxon>Sphingobacteriaceae</taxon>
        <taxon>Mucilaginibacter</taxon>
    </lineage>
</organism>
<reference evidence="1 2" key="1">
    <citation type="submission" date="2020-10" db="EMBL/GenBank/DDBJ databases">
        <title>Mucilaginibacter mali sp. nov., isolated from rhizosphere soil of apple orchard.</title>
        <authorList>
            <person name="Lee J.-S."/>
            <person name="Kim H.S."/>
            <person name="Kim J.-S."/>
        </authorList>
    </citation>
    <scope>NUCLEOTIDE SEQUENCE [LARGE SCALE GENOMIC DNA]</scope>
    <source>
        <strain evidence="1 2">KCTC 23157</strain>
    </source>
</reference>
<dbReference type="RefSeq" id="WP_194106167.1">
    <property type="nucleotide sequence ID" value="NZ_JADFFM010000001.1"/>
</dbReference>
<gene>
    <name evidence="1" type="ORF">IRJ18_10685</name>
</gene>
<name>A0ABR9XHG9_9SPHI</name>
<proteinExistence type="predicted"/>
<keyword evidence="2" id="KW-1185">Reference proteome</keyword>
<evidence type="ECO:0000313" key="2">
    <source>
        <dbReference type="Proteomes" id="UP000632774"/>
    </source>
</evidence>
<comment type="caution">
    <text evidence="1">The sequence shown here is derived from an EMBL/GenBank/DDBJ whole genome shotgun (WGS) entry which is preliminary data.</text>
</comment>
<dbReference type="Proteomes" id="UP000632774">
    <property type="component" value="Unassembled WGS sequence"/>
</dbReference>